<dbReference type="AlphaFoldDB" id="A0ABD0KIL9"/>
<evidence type="ECO:0000313" key="2">
    <source>
        <dbReference type="EMBL" id="KAK7486879.1"/>
    </source>
</evidence>
<evidence type="ECO:0000256" key="1">
    <source>
        <dbReference type="SAM" id="MobiDB-lite"/>
    </source>
</evidence>
<dbReference type="Proteomes" id="UP001519460">
    <property type="component" value="Unassembled WGS sequence"/>
</dbReference>
<keyword evidence="3" id="KW-1185">Reference proteome</keyword>
<evidence type="ECO:0000313" key="3">
    <source>
        <dbReference type="Proteomes" id="UP001519460"/>
    </source>
</evidence>
<gene>
    <name evidence="2" type="ORF">BaRGS_00021850</name>
</gene>
<feature type="region of interest" description="Disordered" evidence="1">
    <location>
        <begin position="1"/>
        <end position="20"/>
    </location>
</feature>
<proteinExistence type="predicted"/>
<dbReference type="EMBL" id="JACVVK020000172">
    <property type="protein sequence ID" value="KAK7486879.1"/>
    <property type="molecule type" value="Genomic_DNA"/>
</dbReference>
<sequence length="67" mass="7076">MELADKPRGECVEGGSKPSLKSYKLGEGSFGLVHVPWCEGGASQAILPAAFVNRSKLGRKDSSLKLS</sequence>
<accession>A0ABD0KIL9</accession>
<comment type="caution">
    <text evidence="2">The sequence shown here is derived from an EMBL/GenBank/DDBJ whole genome shotgun (WGS) entry which is preliminary data.</text>
</comment>
<name>A0ABD0KIL9_9CAEN</name>
<feature type="compositionally biased region" description="Basic and acidic residues" evidence="1">
    <location>
        <begin position="1"/>
        <end position="11"/>
    </location>
</feature>
<reference evidence="2 3" key="1">
    <citation type="journal article" date="2023" name="Sci. Data">
        <title>Genome assembly of the Korean intertidal mud-creeper Batillaria attramentaria.</title>
        <authorList>
            <person name="Patra A.K."/>
            <person name="Ho P.T."/>
            <person name="Jun S."/>
            <person name="Lee S.J."/>
            <person name="Kim Y."/>
            <person name="Won Y.J."/>
        </authorList>
    </citation>
    <scope>NUCLEOTIDE SEQUENCE [LARGE SCALE GENOMIC DNA]</scope>
    <source>
        <strain evidence="2">Wonlab-2016</strain>
    </source>
</reference>
<organism evidence="2 3">
    <name type="scientific">Batillaria attramentaria</name>
    <dbReference type="NCBI Taxonomy" id="370345"/>
    <lineage>
        <taxon>Eukaryota</taxon>
        <taxon>Metazoa</taxon>
        <taxon>Spiralia</taxon>
        <taxon>Lophotrochozoa</taxon>
        <taxon>Mollusca</taxon>
        <taxon>Gastropoda</taxon>
        <taxon>Caenogastropoda</taxon>
        <taxon>Sorbeoconcha</taxon>
        <taxon>Cerithioidea</taxon>
        <taxon>Batillariidae</taxon>
        <taxon>Batillaria</taxon>
    </lineage>
</organism>
<protein>
    <submittedName>
        <fullName evidence="2">Uncharacterized protein</fullName>
    </submittedName>
</protein>